<dbReference type="EMBL" id="BPRB01000214">
    <property type="protein sequence ID" value="GJE61442.1"/>
    <property type="molecule type" value="Genomic_DNA"/>
</dbReference>
<evidence type="ECO:0008006" key="12">
    <source>
        <dbReference type="Google" id="ProtNLM"/>
    </source>
</evidence>
<gene>
    <name evidence="10" type="ORF">MPOCJGCO_3564</name>
</gene>
<evidence type="ECO:0000256" key="3">
    <source>
        <dbReference type="ARBA" id="ARBA00022475"/>
    </source>
</evidence>
<dbReference type="InterPro" id="IPR021147">
    <property type="entry name" value="DUF697"/>
</dbReference>
<evidence type="ECO:0000256" key="6">
    <source>
        <dbReference type="ARBA" id="ARBA00022989"/>
    </source>
</evidence>
<keyword evidence="5 9" id="KW-0812">Transmembrane</keyword>
<evidence type="ECO:0000256" key="2">
    <source>
        <dbReference type="ARBA" id="ARBA00008255"/>
    </source>
</evidence>
<dbReference type="RefSeq" id="WP_238184007.1">
    <property type="nucleotide sequence ID" value="NZ_BPRB01000214.1"/>
</dbReference>
<dbReference type="InterPro" id="IPR006507">
    <property type="entry name" value="UPF0283"/>
</dbReference>
<feature type="transmembrane region" description="Helical" evidence="9">
    <location>
        <begin position="59"/>
        <end position="80"/>
    </location>
</feature>
<sequence length="339" mass="35550">MSSPQRPRAFRIPTADPVEGVTTEPTAPSGVRIVEEPFEIVEAADGVPVPVAAKRRSPWGALFVSAAGGLVSIAVGLSVERMIADLFQAAPWLGWVALALLGLAGFALLAIVVRELAGLRRERKIERLRQSAIDAIATRDHTGAQAVVAEIGAFYKDSAALAAGRQRLEATADAILDVDDRIGLAEHELLAPLDRQARNAIASAARQVSAVTALSPRAIVDVAFVVFAAVRLLRRIAAIYGGRPGFLGFLRLGRAALAHLTVTGGMAVGESVMQQVLGLGVAARISAKLGEGVLNGLMTARFGLAALAVCRPLPFVREAPPRLTDVAGELLRAAEPEPK</sequence>
<name>A0ABQ4U2S1_9HYPH</name>
<proteinExistence type="inferred from homology"/>
<reference evidence="10" key="1">
    <citation type="journal article" date="2021" name="Front. Microbiol.">
        <title>Comprehensive Comparative Genomics and Phenotyping of Methylobacterium Species.</title>
        <authorList>
            <person name="Alessa O."/>
            <person name="Ogura Y."/>
            <person name="Fujitani Y."/>
            <person name="Takami H."/>
            <person name="Hayashi T."/>
            <person name="Sahin N."/>
            <person name="Tani A."/>
        </authorList>
    </citation>
    <scope>NUCLEOTIDE SEQUENCE</scope>
    <source>
        <strain evidence="10">DSM 23632</strain>
    </source>
</reference>
<keyword evidence="6 9" id="KW-1133">Transmembrane helix</keyword>
<evidence type="ECO:0000313" key="10">
    <source>
        <dbReference type="EMBL" id="GJE61442.1"/>
    </source>
</evidence>
<dbReference type="PANTHER" id="PTHR39342:SF1">
    <property type="entry name" value="UPF0283 MEMBRANE PROTEIN YCJF"/>
    <property type="match status" value="1"/>
</dbReference>
<dbReference type="PANTHER" id="PTHR39342">
    <property type="entry name" value="UPF0283 MEMBRANE PROTEIN YCJF"/>
    <property type="match status" value="1"/>
</dbReference>
<evidence type="ECO:0000256" key="9">
    <source>
        <dbReference type="SAM" id="Phobius"/>
    </source>
</evidence>
<protein>
    <recommendedName>
        <fullName evidence="12">TIGR01620 family protein</fullName>
    </recommendedName>
</protein>
<evidence type="ECO:0000256" key="8">
    <source>
        <dbReference type="SAM" id="MobiDB-lite"/>
    </source>
</evidence>
<keyword evidence="4" id="KW-0997">Cell inner membrane</keyword>
<evidence type="ECO:0000256" key="4">
    <source>
        <dbReference type="ARBA" id="ARBA00022519"/>
    </source>
</evidence>
<organism evidence="10 11">
    <name type="scientific">Methylobacterium trifolii</name>
    <dbReference type="NCBI Taxonomy" id="1003092"/>
    <lineage>
        <taxon>Bacteria</taxon>
        <taxon>Pseudomonadati</taxon>
        <taxon>Pseudomonadota</taxon>
        <taxon>Alphaproteobacteria</taxon>
        <taxon>Hyphomicrobiales</taxon>
        <taxon>Methylobacteriaceae</taxon>
        <taxon>Methylobacterium</taxon>
    </lineage>
</organism>
<keyword evidence="11" id="KW-1185">Reference proteome</keyword>
<evidence type="ECO:0000256" key="1">
    <source>
        <dbReference type="ARBA" id="ARBA00004429"/>
    </source>
</evidence>
<reference evidence="10" key="2">
    <citation type="submission" date="2021-08" db="EMBL/GenBank/DDBJ databases">
        <authorList>
            <person name="Tani A."/>
            <person name="Ola A."/>
            <person name="Ogura Y."/>
            <person name="Katsura K."/>
            <person name="Hayashi T."/>
        </authorList>
    </citation>
    <scope>NUCLEOTIDE SEQUENCE</scope>
    <source>
        <strain evidence="10">DSM 23632</strain>
    </source>
</reference>
<feature type="region of interest" description="Disordered" evidence="8">
    <location>
        <begin position="1"/>
        <end position="26"/>
    </location>
</feature>
<evidence type="ECO:0000256" key="5">
    <source>
        <dbReference type="ARBA" id="ARBA00022692"/>
    </source>
</evidence>
<dbReference type="Pfam" id="PF05128">
    <property type="entry name" value="DUF697"/>
    <property type="match status" value="1"/>
</dbReference>
<comment type="similarity">
    <text evidence="2">Belongs to the UPF0283 family.</text>
</comment>
<feature type="transmembrane region" description="Helical" evidence="9">
    <location>
        <begin position="92"/>
        <end position="113"/>
    </location>
</feature>
<dbReference type="Proteomes" id="UP001055057">
    <property type="component" value="Unassembled WGS sequence"/>
</dbReference>
<accession>A0ABQ4U2S1</accession>
<keyword evidence="3" id="KW-1003">Cell membrane</keyword>
<dbReference type="NCBIfam" id="TIGR01620">
    <property type="entry name" value="hyp_HI0043"/>
    <property type="match status" value="1"/>
</dbReference>
<comment type="subcellular location">
    <subcellularLocation>
        <location evidence="1">Cell inner membrane</location>
        <topology evidence="1">Multi-pass membrane protein</topology>
    </subcellularLocation>
</comment>
<evidence type="ECO:0000256" key="7">
    <source>
        <dbReference type="ARBA" id="ARBA00023136"/>
    </source>
</evidence>
<keyword evidence="7 9" id="KW-0472">Membrane</keyword>
<comment type="caution">
    <text evidence="10">The sequence shown here is derived from an EMBL/GenBank/DDBJ whole genome shotgun (WGS) entry which is preliminary data.</text>
</comment>
<evidence type="ECO:0000313" key="11">
    <source>
        <dbReference type="Proteomes" id="UP001055057"/>
    </source>
</evidence>